<dbReference type="InterPro" id="IPR038732">
    <property type="entry name" value="HpyO/CreE_NAD-binding"/>
</dbReference>
<evidence type="ECO:0000313" key="2">
    <source>
        <dbReference type="EMBL" id="CAB3627699.1"/>
    </source>
</evidence>
<dbReference type="InterPro" id="IPR036188">
    <property type="entry name" value="FAD/NAD-bd_sf"/>
</dbReference>
<protein>
    <recommendedName>
        <fullName evidence="1">FAD-dependent urate hydroxylase HpyO/Asp monooxygenase CreE-like FAD/NAD(P)-binding domain-containing protein</fullName>
    </recommendedName>
</protein>
<evidence type="ECO:0000259" key="1">
    <source>
        <dbReference type="Pfam" id="PF13454"/>
    </source>
</evidence>
<organism evidence="2 3">
    <name type="scientific">Achromobacter pestifer</name>
    <dbReference type="NCBI Taxonomy" id="1353889"/>
    <lineage>
        <taxon>Bacteria</taxon>
        <taxon>Pseudomonadati</taxon>
        <taxon>Pseudomonadota</taxon>
        <taxon>Betaproteobacteria</taxon>
        <taxon>Burkholderiales</taxon>
        <taxon>Alcaligenaceae</taxon>
        <taxon>Achromobacter</taxon>
    </lineage>
</organism>
<proteinExistence type="predicted"/>
<dbReference type="RefSeq" id="WP_175172920.1">
    <property type="nucleotide sequence ID" value="NZ_CADIJX010000001.1"/>
</dbReference>
<evidence type="ECO:0000313" key="3">
    <source>
        <dbReference type="Proteomes" id="UP000494108"/>
    </source>
</evidence>
<accession>A0A6S6Z3C3</accession>
<dbReference type="SUPFAM" id="SSF51905">
    <property type="entry name" value="FAD/NAD(P)-binding domain"/>
    <property type="match status" value="1"/>
</dbReference>
<dbReference type="PANTHER" id="PTHR40254:SF1">
    <property type="entry name" value="BLR0577 PROTEIN"/>
    <property type="match status" value="1"/>
</dbReference>
<keyword evidence="3" id="KW-1185">Reference proteome</keyword>
<dbReference type="PANTHER" id="PTHR40254">
    <property type="entry name" value="BLR0577 PROTEIN"/>
    <property type="match status" value="1"/>
</dbReference>
<gene>
    <name evidence="2" type="ORF">LMG3431_00589</name>
</gene>
<dbReference type="Proteomes" id="UP000494108">
    <property type="component" value="Unassembled WGS sequence"/>
</dbReference>
<dbReference type="InterPro" id="IPR052189">
    <property type="entry name" value="L-asp_N-monooxygenase_NS-form"/>
</dbReference>
<dbReference type="Pfam" id="PF13454">
    <property type="entry name" value="NAD_binding_9"/>
    <property type="match status" value="1"/>
</dbReference>
<dbReference type="PRINTS" id="PR00368">
    <property type="entry name" value="FADPNR"/>
</dbReference>
<dbReference type="Gene3D" id="3.50.50.60">
    <property type="entry name" value="FAD/NAD(P)-binding domain"/>
    <property type="match status" value="1"/>
</dbReference>
<dbReference type="EMBL" id="CADIJX010000001">
    <property type="protein sequence ID" value="CAB3627699.1"/>
    <property type="molecule type" value="Genomic_DNA"/>
</dbReference>
<feature type="domain" description="FAD-dependent urate hydroxylase HpyO/Asp monooxygenase CreE-like FAD/NAD(P)-binding" evidence="1">
    <location>
        <begin position="10"/>
        <end position="167"/>
    </location>
</feature>
<reference evidence="2 3" key="1">
    <citation type="submission" date="2020-04" db="EMBL/GenBank/DDBJ databases">
        <authorList>
            <person name="De Canck E."/>
        </authorList>
    </citation>
    <scope>NUCLEOTIDE SEQUENCE [LARGE SCALE GENOMIC DNA]</scope>
    <source>
        <strain evidence="2 3">LMG 3431</strain>
    </source>
</reference>
<sequence length="495" mass="53925">MPTSTLPHVVIIGGGFAGTVTAIKLARLAPRPLRLTVIESRDQLGRGIAYSTRNTAHVVNGPAKNFSLYPEQPEHLANWLQHHAARDAWRPPPGVPYPDSFPPRHLYGDYVQSELESALSEARHPITFKHVTDRALDLEAAAGGQWGIRLASGRLLYADDVVLATGLFPLSLARGDVQIDPELIAAGRVIDDIWAPGPAVPVAQDQDVLVIGTNLSALDAMIHANAQGFRGTFHSVSRRGLLVATRRDVAPWPAFLDPQALPQSLRAVLRLARAARKAIAQAGEDWQRLAGSIRPHLPALWAQADNTERQRFIRHLRPYWELGLHRAAPESGAWLQSIDAADRHRKLTGRILRVAPAVDGRVTVTWRPRGDAAPQTLHVDRVFNTRGFEFDWRRIDDPLVRNLVSKGYVTPHDTGFGIAANPATGQVLPRAGSAARLYAVGHPLRGAAWESNAIGEQVAGATATAQAVARSWVEDGDNGSAARIRVSLREEVVLP</sequence>
<name>A0A6S6Z3C3_9BURK</name>
<dbReference type="AlphaFoldDB" id="A0A6S6Z3C3"/>